<dbReference type="PANTHER" id="PTHR45617:SF165">
    <property type="entry name" value="COMMON DPR-INTERACTING PROTEIN-RELATED"/>
    <property type="match status" value="1"/>
</dbReference>
<sequence>MKLKLGALLVMIFISCRPSTAIERIHSCFPGSFKDICILGHVFYNRSNDIRHVFPQNYSIIRVGNDGWAKGIDSVIGVFDGQLYAELGHPSAVEILDAEVETLEIPRALRHANFADNRLKTFWIEHGDAEPSLSYLDLGQNSISSLINISAFINLETIYLYNNRIEALELNVFKNFAKLKMLNLNYNQVTALSGDYFPPSLTYLGLYYNDMKTLNYSALQLPSLETLNIERNYLSTLDVARLLLGLPKLRMLRLGHNQLSHETVLSALELLRQHNVSFRDESEEVSCYFDSEEIEGVCMERQPIGSGWPKAVVLSILTILVATLFVLVVRWVFIAMNK</sequence>
<dbReference type="SMART" id="SM00369">
    <property type="entry name" value="LRR_TYP"/>
    <property type="match status" value="4"/>
</dbReference>
<dbReference type="AlphaFoldDB" id="A0A1W7R8C0"/>
<keyword evidence="1" id="KW-0433">Leucine-rich repeat</keyword>
<dbReference type="Pfam" id="PF13855">
    <property type="entry name" value="LRR_8"/>
    <property type="match status" value="1"/>
</dbReference>
<dbReference type="InterPro" id="IPR003591">
    <property type="entry name" value="Leu-rich_rpt_typical-subtyp"/>
</dbReference>
<keyword evidence="4" id="KW-0732">Signal</keyword>
<dbReference type="InterPro" id="IPR032675">
    <property type="entry name" value="LRR_dom_sf"/>
</dbReference>
<evidence type="ECO:0000313" key="5">
    <source>
        <dbReference type="EMBL" id="JAV47363.1"/>
    </source>
</evidence>
<feature type="chain" id="PRO_5012506854" evidence="4">
    <location>
        <begin position="22"/>
        <end position="338"/>
    </location>
</feature>
<name>A0A1W7R8C0_AEDAL</name>
<dbReference type="InterPro" id="IPR001611">
    <property type="entry name" value="Leu-rich_rpt"/>
</dbReference>
<reference evidence="5" key="1">
    <citation type="submission" date="2016-03" db="EMBL/GenBank/DDBJ databases">
        <title>RNAseq analyses of the sensorial organs of adult female Aedes albopictus.</title>
        <authorList>
            <person name="Fabrizio L."/>
            <person name="Ribeiro J.M."/>
            <person name="Arca B."/>
        </authorList>
    </citation>
    <scope>NUCLEOTIDE SEQUENCE</scope>
</reference>
<dbReference type="EMBL" id="GEHC01000282">
    <property type="protein sequence ID" value="JAV47363.1"/>
    <property type="molecule type" value="Transcribed_RNA"/>
</dbReference>
<keyword evidence="2" id="KW-0677">Repeat</keyword>
<organism evidence="5">
    <name type="scientific">Aedes albopictus</name>
    <name type="common">Asian tiger mosquito</name>
    <name type="synonym">Stegomyia albopicta</name>
    <dbReference type="NCBI Taxonomy" id="7160"/>
    <lineage>
        <taxon>Eukaryota</taxon>
        <taxon>Metazoa</taxon>
        <taxon>Ecdysozoa</taxon>
        <taxon>Arthropoda</taxon>
        <taxon>Hexapoda</taxon>
        <taxon>Insecta</taxon>
        <taxon>Pterygota</taxon>
        <taxon>Neoptera</taxon>
        <taxon>Endopterygota</taxon>
        <taxon>Diptera</taxon>
        <taxon>Nematocera</taxon>
        <taxon>Culicoidea</taxon>
        <taxon>Culicidae</taxon>
        <taxon>Culicinae</taxon>
        <taxon>Aedini</taxon>
        <taxon>Aedes</taxon>
        <taxon>Stegomyia</taxon>
    </lineage>
</organism>
<dbReference type="VEuPathDB" id="VectorBase:AALF011712"/>
<evidence type="ECO:0000256" key="2">
    <source>
        <dbReference type="ARBA" id="ARBA00022737"/>
    </source>
</evidence>
<keyword evidence="3" id="KW-0472">Membrane</keyword>
<protein>
    <submittedName>
        <fullName evidence="5">Putative leucine-rich repeat protein</fullName>
    </submittedName>
</protein>
<evidence type="ECO:0000256" key="1">
    <source>
        <dbReference type="ARBA" id="ARBA00022614"/>
    </source>
</evidence>
<evidence type="ECO:0000256" key="4">
    <source>
        <dbReference type="SAM" id="SignalP"/>
    </source>
</evidence>
<keyword evidence="3" id="KW-1133">Transmembrane helix</keyword>
<dbReference type="PROSITE" id="PS51257">
    <property type="entry name" value="PROKAR_LIPOPROTEIN"/>
    <property type="match status" value="1"/>
</dbReference>
<dbReference type="VEuPathDB" id="VectorBase:AALFPA_059988"/>
<proteinExistence type="predicted"/>
<feature type="transmembrane region" description="Helical" evidence="3">
    <location>
        <begin position="311"/>
        <end position="333"/>
    </location>
</feature>
<dbReference type="VEuPathDB" id="VectorBase:AALF011713"/>
<dbReference type="PANTHER" id="PTHR45617">
    <property type="entry name" value="LEUCINE RICH REPEAT FAMILY PROTEIN"/>
    <property type="match status" value="1"/>
</dbReference>
<dbReference type="VEuPathDB" id="VectorBase:AALC636_014924"/>
<dbReference type="Gene3D" id="3.80.10.10">
    <property type="entry name" value="Ribonuclease Inhibitor"/>
    <property type="match status" value="1"/>
</dbReference>
<keyword evidence="3" id="KW-0812">Transmembrane</keyword>
<dbReference type="SUPFAM" id="SSF52058">
    <property type="entry name" value="L domain-like"/>
    <property type="match status" value="1"/>
</dbReference>
<dbReference type="PROSITE" id="PS51450">
    <property type="entry name" value="LRR"/>
    <property type="match status" value="1"/>
</dbReference>
<accession>A0A1W7R8C0</accession>
<evidence type="ECO:0000256" key="3">
    <source>
        <dbReference type="SAM" id="Phobius"/>
    </source>
</evidence>
<feature type="signal peptide" evidence="4">
    <location>
        <begin position="1"/>
        <end position="21"/>
    </location>
</feature>